<gene>
    <name evidence="1" type="ORF">B1207_10890</name>
</gene>
<accession>A0A364LID7</accession>
<evidence type="ECO:0008006" key="3">
    <source>
        <dbReference type="Google" id="ProtNLM"/>
    </source>
</evidence>
<comment type="caution">
    <text evidence="1">The sequence shown here is derived from an EMBL/GenBank/DDBJ whole genome shotgun (WGS) entry which is preliminary data.</text>
</comment>
<dbReference type="Proteomes" id="UP000249458">
    <property type="component" value="Unassembled WGS sequence"/>
</dbReference>
<evidence type="ECO:0000313" key="1">
    <source>
        <dbReference type="EMBL" id="RAP36068.1"/>
    </source>
</evidence>
<protein>
    <recommendedName>
        <fullName evidence="3">Alpha/beta hydrolase family protein</fullName>
    </recommendedName>
</protein>
<evidence type="ECO:0000313" key="2">
    <source>
        <dbReference type="Proteomes" id="UP000249458"/>
    </source>
</evidence>
<dbReference type="InterPro" id="IPR029058">
    <property type="entry name" value="AB_hydrolase_fold"/>
</dbReference>
<dbReference type="Gene3D" id="3.40.50.1820">
    <property type="entry name" value="alpha/beta hydrolase"/>
    <property type="match status" value="1"/>
</dbReference>
<dbReference type="SUPFAM" id="SSF53474">
    <property type="entry name" value="alpha/beta-Hydrolases"/>
    <property type="match status" value="1"/>
</dbReference>
<organism evidence="1 2">
    <name type="scientific">Legionella quinlivanii</name>
    <dbReference type="NCBI Taxonomy" id="45073"/>
    <lineage>
        <taxon>Bacteria</taxon>
        <taxon>Pseudomonadati</taxon>
        <taxon>Pseudomonadota</taxon>
        <taxon>Gammaproteobacteria</taxon>
        <taxon>Legionellales</taxon>
        <taxon>Legionellaceae</taxon>
        <taxon>Legionella</taxon>
    </lineage>
</organism>
<sequence>MISIRRYVLLLLLFVFDNQAKAGLYPGETIMKGGGAESLVFFKKGDPDKPLIVFVPGDSHLARISYGFPHGKEKDFLAYWLNKKGYSFLGISYPLENPVYTQVYPGFSIHDWGEQIAEISQQIIEKHKLSNKIVILGWSMGGSIEETATSAAVKHGLEVQLFIGLSAVPPLPYVMQSGPYSTGTMRANHLADRSKLFPIFYQLIEQQNQLNQHKIIPETVYTSEFIGHIPAALAAEGYMYQNRHLVKNIPSTLKDGQVFDFANTPWIALIVDDSMTTAKISLIDPAAWNFLRAEMIYSQYLKGKLSGASSHKWHKISELLNSLPQLLTMTVNGNHFFFLGEKGARKTAEQINELLGRVDSLKEKLHKLLQ</sequence>
<dbReference type="RefSeq" id="WP_112219992.1">
    <property type="nucleotide sequence ID" value="NZ_MVJN01000007.1"/>
</dbReference>
<dbReference type="EMBL" id="MVJN01000007">
    <property type="protein sequence ID" value="RAP36068.1"/>
    <property type="molecule type" value="Genomic_DNA"/>
</dbReference>
<dbReference type="AlphaFoldDB" id="A0A364LID7"/>
<reference evidence="1 2" key="1">
    <citation type="submission" date="2017-02" db="EMBL/GenBank/DDBJ databases">
        <title>Legionella quilivanii strain from human: case report and whole genome sequencing analysis.</title>
        <authorList>
            <person name="Lalancette C."/>
            <person name="Leduc J.-M."/>
            <person name="Levesque S."/>
            <person name="Fournier E."/>
            <person name="Saoud J."/>
            <person name="Faucher S.P."/>
            <person name="Bernard K."/>
            <person name="Martineau C."/>
            <person name="Longtin J."/>
        </authorList>
    </citation>
    <scope>NUCLEOTIDE SEQUENCE [LARGE SCALE GENOMIC DNA]</scope>
    <source>
        <strain evidence="1 2">ID143958</strain>
    </source>
</reference>
<proteinExistence type="predicted"/>
<name>A0A364LID7_9GAMM</name>